<feature type="transmembrane region" description="Helical" evidence="1">
    <location>
        <begin position="254"/>
        <end position="275"/>
    </location>
</feature>
<name>A0A9W6V798_9PSEU</name>
<protein>
    <submittedName>
        <fullName evidence="2">Uncharacterized protein</fullName>
    </submittedName>
</protein>
<keyword evidence="3" id="KW-1185">Reference proteome</keyword>
<accession>A0A9W6V798</accession>
<reference evidence="2" key="1">
    <citation type="submission" date="2023-02" db="EMBL/GenBank/DDBJ databases">
        <title>Actinokineospora globicatena NBRC 15670.</title>
        <authorList>
            <person name="Ichikawa N."/>
            <person name="Sato H."/>
            <person name="Tonouchi N."/>
        </authorList>
    </citation>
    <scope>NUCLEOTIDE SEQUENCE</scope>
    <source>
        <strain evidence="2">NBRC 15670</strain>
    </source>
</reference>
<keyword evidence="1" id="KW-0472">Membrane</keyword>
<sequence>MDWDAGAVKWLGVLGLIAVVTLVAVSHRDLGSVLALWLSGKQTSGATLWGLSMVWWGRVGKLLQFLAGCVVVLDLVGPERLRAVGARATAKVGDFQAWRSRMREIRELLELQRAISGWLITRVGSISKVNGDTRRWQPVGPGRWYLPEQPWFTAAMIDDLRATVLSRLPQEHTCAHVHPQELCTTQVEYVFTQVTAFVRDGLPPRERELIDQREAVFRVEKHGCTAIVVTFLALFAGWATFIVHGALTGTLSEWFAIIGPLGAIALFLAAVFMVIGERELPLGLILRGTVVASVTTATAKVLDHTAPGHQLRWLGFLLFVTGFGLDLLSS</sequence>
<feature type="transmembrane region" description="Helical" evidence="1">
    <location>
        <begin position="223"/>
        <end position="242"/>
    </location>
</feature>
<proteinExistence type="predicted"/>
<feature type="transmembrane region" description="Helical" evidence="1">
    <location>
        <begin position="7"/>
        <end position="26"/>
    </location>
</feature>
<dbReference type="Proteomes" id="UP001165042">
    <property type="component" value="Unassembled WGS sequence"/>
</dbReference>
<evidence type="ECO:0000313" key="3">
    <source>
        <dbReference type="Proteomes" id="UP001165042"/>
    </source>
</evidence>
<comment type="caution">
    <text evidence="2">The sequence shown here is derived from an EMBL/GenBank/DDBJ whole genome shotgun (WGS) entry which is preliminary data.</text>
</comment>
<evidence type="ECO:0000256" key="1">
    <source>
        <dbReference type="SAM" id="Phobius"/>
    </source>
</evidence>
<dbReference type="EMBL" id="BSSD01000001">
    <property type="protein sequence ID" value="GLW89764.1"/>
    <property type="molecule type" value="Genomic_DNA"/>
</dbReference>
<keyword evidence="1" id="KW-1133">Transmembrane helix</keyword>
<keyword evidence="1" id="KW-0812">Transmembrane</keyword>
<organism evidence="2 3">
    <name type="scientific">Actinokineospora globicatena</name>
    <dbReference type="NCBI Taxonomy" id="103729"/>
    <lineage>
        <taxon>Bacteria</taxon>
        <taxon>Bacillati</taxon>
        <taxon>Actinomycetota</taxon>
        <taxon>Actinomycetes</taxon>
        <taxon>Pseudonocardiales</taxon>
        <taxon>Pseudonocardiaceae</taxon>
        <taxon>Actinokineospora</taxon>
    </lineage>
</organism>
<dbReference type="AlphaFoldDB" id="A0A9W6V798"/>
<evidence type="ECO:0000313" key="2">
    <source>
        <dbReference type="EMBL" id="GLW89764.1"/>
    </source>
</evidence>
<gene>
    <name evidence="2" type="ORF">Aglo03_05800</name>
</gene>